<dbReference type="InterPro" id="IPR050250">
    <property type="entry name" value="Macrolide_Exporter_MacB"/>
</dbReference>
<dbReference type="OrthoDB" id="8740261at2"/>
<dbReference type="PANTHER" id="PTHR30572">
    <property type="entry name" value="MEMBRANE COMPONENT OF TRANSPORTER-RELATED"/>
    <property type="match status" value="1"/>
</dbReference>
<dbReference type="GO" id="GO:0022857">
    <property type="term" value="F:transmembrane transporter activity"/>
    <property type="evidence" value="ECO:0007669"/>
    <property type="project" value="TreeGrafter"/>
</dbReference>
<feature type="transmembrane region" description="Helical" evidence="6">
    <location>
        <begin position="294"/>
        <end position="316"/>
    </location>
</feature>
<dbReference type="PROSITE" id="PS51257">
    <property type="entry name" value="PROKAR_LIPOPROTEIN"/>
    <property type="match status" value="1"/>
</dbReference>
<feature type="domain" description="MacB-like periplasmic core" evidence="8">
    <location>
        <begin position="21"/>
        <end position="237"/>
    </location>
</feature>
<comment type="subcellular location">
    <subcellularLocation>
        <location evidence="1">Cell membrane</location>
        <topology evidence="1">Multi-pass membrane protein</topology>
    </subcellularLocation>
</comment>
<name>A0A1M5WP20_9FLAO</name>
<feature type="domain" description="ABC3 transporter permease C-terminal" evidence="7">
    <location>
        <begin position="684"/>
        <end position="785"/>
    </location>
</feature>
<feature type="domain" description="MacB-like periplasmic core" evidence="8">
    <location>
        <begin position="473"/>
        <end position="609"/>
    </location>
</feature>
<feature type="transmembrane region" description="Helical" evidence="6">
    <location>
        <begin position="390"/>
        <end position="415"/>
    </location>
</feature>
<keyword evidence="4 6" id="KW-1133">Transmembrane helix</keyword>
<feature type="transmembrane region" description="Helical" evidence="6">
    <location>
        <begin position="725"/>
        <end position="747"/>
    </location>
</feature>
<dbReference type="STRING" id="573501.SAMN04487999_1307"/>
<feature type="transmembrane region" description="Helical" evidence="6">
    <location>
        <begin position="436"/>
        <end position="457"/>
    </location>
</feature>
<reference evidence="11" key="2">
    <citation type="submission" date="2016-11" db="EMBL/GenBank/DDBJ databases">
        <authorList>
            <person name="Varghese N."/>
            <person name="Submissions S."/>
        </authorList>
    </citation>
    <scope>NUCLEOTIDE SEQUENCE [LARGE SCALE GENOMIC DNA]</scope>
    <source>
        <strain evidence="11">DSM 19859</strain>
    </source>
</reference>
<accession>A0A1M5WP20</accession>
<evidence type="ECO:0000256" key="4">
    <source>
        <dbReference type="ARBA" id="ARBA00022989"/>
    </source>
</evidence>
<dbReference type="AlphaFoldDB" id="A0A1M5WP20"/>
<evidence type="ECO:0000256" key="6">
    <source>
        <dbReference type="SAM" id="Phobius"/>
    </source>
</evidence>
<sequence>MLKNYFKIAWRNLKKDKSLFFLNSSGLAIGIASCLMISLYVWDELSYEQSFDNADRLARVVLRGNVNGEELKEAMVAAPVAKSFKADFSQVKNATRLSMVYNPQVQYKNTSYEELKAAYVDPNFFELFHLNFLKGNPKTALENINSIVLSASEAKKYFGTENPIGKRIQFQDIEEALEVTAVLEDLPQNTHLQFDVFIPMQHNTRSTSNSWVTSGFATYLELQPETDLAQLEAQIPALLEKYIGDQVKQAIGISYEEFQQNNKLGLFLQPLTDIHLYSDFSPNTELSPTGDIKYVYIFSAIALFMLLIACVNFMNLATATATKRSREVGIRKVLGSAKKQLITQFLTESILTTTFATLLAIGIMALLLPAFNTLAGKELALLDFISVQNILLLIVFILGISLFAGAYPAFVLSGFKPLAAITSKVSRSGRTTSLRSGMVIFQFVISASLILATIVVYNQMQFIQHKKLGYEKGQVIVLRDAYKMGSERVNAYKEELLQNPGIASISRSAFVPAGETDNHLRGIFKNNTYLRKFFFYDVDEQYIPTLGLELIEGRNFSTELKNESDKVILNEQAAKILGLGENPIGATFERAADAENERLTVIGIIKDFHFKSLHSEIDPLVLAYNPYGGLIVKTKNADVAGILDFAEEKWATFNPEQAFIYSFLEDSFEETYRKEEKMGVILSIFTMLTIFVACLGLFGLITFATEQRFKEIGIRKVLGASVTEIVALLAKDFIKLVAIAFLIAFPIGYYLMQKWLQDFAYRVDLELGQFVLAACITLFIAMATISFKSIKAALQNPTQSLKTE</sequence>
<evidence type="ECO:0000259" key="7">
    <source>
        <dbReference type="Pfam" id="PF02687"/>
    </source>
</evidence>
<keyword evidence="3 6" id="KW-0812">Transmembrane</keyword>
<feature type="transmembrane region" description="Helical" evidence="6">
    <location>
        <begin position="349"/>
        <end position="370"/>
    </location>
</feature>
<reference evidence="9 12" key="3">
    <citation type="submission" date="2018-07" db="EMBL/GenBank/DDBJ databases">
        <title>Leeuwenhoekiella genomics.</title>
        <authorList>
            <person name="Tahon G."/>
            <person name="Willems A."/>
        </authorList>
    </citation>
    <scope>NUCLEOTIDE SEQUENCE [LARGE SCALE GENOMIC DNA]</scope>
    <source>
        <strain evidence="9 12">LMG 24856</strain>
    </source>
</reference>
<evidence type="ECO:0000256" key="2">
    <source>
        <dbReference type="ARBA" id="ARBA00022475"/>
    </source>
</evidence>
<evidence type="ECO:0000313" key="12">
    <source>
        <dbReference type="Proteomes" id="UP000290037"/>
    </source>
</evidence>
<evidence type="ECO:0000313" key="9">
    <source>
        <dbReference type="EMBL" id="RXG31458.1"/>
    </source>
</evidence>
<dbReference type="RefSeq" id="WP_072981474.1">
    <property type="nucleotide sequence ID" value="NZ_FQXT01000002.1"/>
</dbReference>
<keyword evidence="2" id="KW-1003">Cell membrane</keyword>
<dbReference type="Proteomes" id="UP000290037">
    <property type="component" value="Unassembled WGS sequence"/>
</dbReference>
<dbReference type="Pfam" id="PF02687">
    <property type="entry name" value="FtsX"/>
    <property type="match status" value="2"/>
</dbReference>
<evidence type="ECO:0000256" key="3">
    <source>
        <dbReference type="ARBA" id="ARBA00022692"/>
    </source>
</evidence>
<evidence type="ECO:0000256" key="1">
    <source>
        <dbReference type="ARBA" id="ARBA00004651"/>
    </source>
</evidence>
<proteinExistence type="predicted"/>
<keyword evidence="12" id="KW-1185">Reference proteome</keyword>
<feature type="transmembrane region" description="Helical" evidence="6">
    <location>
        <begin position="20"/>
        <end position="42"/>
    </location>
</feature>
<keyword evidence="5 6" id="KW-0472">Membrane</keyword>
<gene>
    <name evidence="9" type="ORF">DSM01_599</name>
    <name evidence="10" type="ORF">SAMN04487999_1307</name>
</gene>
<dbReference type="EMBL" id="QOVN01000001">
    <property type="protein sequence ID" value="RXG31458.1"/>
    <property type="molecule type" value="Genomic_DNA"/>
</dbReference>
<feature type="domain" description="ABC3 transporter permease C-terminal" evidence="7">
    <location>
        <begin position="300"/>
        <end position="414"/>
    </location>
</feature>
<dbReference type="Pfam" id="PF12704">
    <property type="entry name" value="MacB_PCD"/>
    <property type="match status" value="2"/>
</dbReference>
<evidence type="ECO:0000313" key="10">
    <source>
        <dbReference type="EMBL" id="SHH89300.1"/>
    </source>
</evidence>
<dbReference type="PANTHER" id="PTHR30572:SF18">
    <property type="entry name" value="ABC-TYPE MACROLIDE FAMILY EXPORT SYSTEM PERMEASE COMPONENT 2"/>
    <property type="match status" value="1"/>
</dbReference>
<dbReference type="InterPro" id="IPR003838">
    <property type="entry name" value="ABC3_permease_C"/>
</dbReference>
<feature type="transmembrane region" description="Helical" evidence="6">
    <location>
        <begin position="767"/>
        <end position="787"/>
    </location>
</feature>
<protein>
    <submittedName>
        <fullName evidence="9 10">ABC transport system permease protein</fullName>
    </submittedName>
</protein>
<reference evidence="10" key="1">
    <citation type="submission" date="2016-11" db="EMBL/GenBank/DDBJ databases">
        <authorList>
            <person name="Jaros S."/>
            <person name="Januszkiewicz K."/>
            <person name="Wedrychowicz H."/>
        </authorList>
    </citation>
    <scope>NUCLEOTIDE SEQUENCE [LARGE SCALE GENOMIC DNA]</scope>
    <source>
        <strain evidence="10">DSM 19859</strain>
    </source>
</reference>
<evidence type="ECO:0000256" key="5">
    <source>
        <dbReference type="ARBA" id="ARBA00023136"/>
    </source>
</evidence>
<organism evidence="10 11">
    <name type="scientific">Leeuwenhoekiella palythoae</name>
    <dbReference type="NCBI Taxonomy" id="573501"/>
    <lineage>
        <taxon>Bacteria</taxon>
        <taxon>Pseudomonadati</taxon>
        <taxon>Bacteroidota</taxon>
        <taxon>Flavobacteriia</taxon>
        <taxon>Flavobacteriales</taxon>
        <taxon>Flavobacteriaceae</taxon>
        <taxon>Leeuwenhoekiella</taxon>
    </lineage>
</organism>
<evidence type="ECO:0000313" key="11">
    <source>
        <dbReference type="Proteomes" id="UP000184240"/>
    </source>
</evidence>
<dbReference type="InterPro" id="IPR025857">
    <property type="entry name" value="MacB_PCD"/>
</dbReference>
<feature type="transmembrane region" description="Helical" evidence="6">
    <location>
        <begin position="680"/>
        <end position="704"/>
    </location>
</feature>
<dbReference type="EMBL" id="FQXT01000002">
    <property type="protein sequence ID" value="SHH89300.1"/>
    <property type="molecule type" value="Genomic_DNA"/>
</dbReference>
<dbReference type="Proteomes" id="UP000184240">
    <property type="component" value="Unassembled WGS sequence"/>
</dbReference>
<evidence type="ECO:0000259" key="8">
    <source>
        <dbReference type="Pfam" id="PF12704"/>
    </source>
</evidence>
<dbReference type="GO" id="GO:0005886">
    <property type="term" value="C:plasma membrane"/>
    <property type="evidence" value="ECO:0007669"/>
    <property type="project" value="UniProtKB-SubCell"/>
</dbReference>